<dbReference type="Proteomes" id="UP001281731">
    <property type="component" value="Unassembled WGS sequence"/>
</dbReference>
<feature type="transmembrane region" description="Helical" evidence="2">
    <location>
        <begin position="384"/>
        <end position="412"/>
    </location>
</feature>
<evidence type="ECO:0000256" key="1">
    <source>
        <dbReference type="SAM" id="MobiDB-lite"/>
    </source>
</evidence>
<evidence type="ECO:0000313" key="4">
    <source>
        <dbReference type="EMBL" id="MDY5155053.1"/>
    </source>
</evidence>
<keyword evidence="2" id="KW-0472">Membrane</keyword>
<keyword evidence="4" id="KW-0067">ATP-binding</keyword>
<keyword evidence="5" id="KW-1185">Reference proteome</keyword>
<dbReference type="EMBL" id="JAWNGC010000004">
    <property type="protein sequence ID" value="MDY5155053.1"/>
    <property type="molecule type" value="Genomic_DNA"/>
</dbReference>
<evidence type="ECO:0000313" key="3">
    <source>
        <dbReference type="EMBL" id="MDY5133819.1"/>
    </source>
</evidence>
<feature type="compositionally biased region" description="Polar residues" evidence="1">
    <location>
        <begin position="69"/>
        <end position="84"/>
    </location>
</feature>
<dbReference type="AlphaFoldDB" id="A0AAW9HTP1"/>
<keyword evidence="2" id="KW-1133">Transmembrane helix</keyword>
<comment type="caution">
    <text evidence="4">The sequence shown here is derived from an EMBL/GenBank/DDBJ whole genome shotgun (WGS) entry which is preliminary data.</text>
</comment>
<keyword evidence="4" id="KW-0547">Nucleotide-binding</keyword>
<proteinExistence type="predicted"/>
<dbReference type="PANTHER" id="PTHR37826">
    <property type="entry name" value="FLOTILLIN BAND_7_5 DOMAIN PROTEIN"/>
    <property type="match status" value="1"/>
</dbReference>
<evidence type="ECO:0000256" key="2">
    <source>
        <dbReference type="SAM" id="Phobius"/>
    </source>
</evidence>
<reference evidence="4 5" key="1">
    <citation type="submission" date="2023-10" db="EMBL/GenBank/DDBJ databases">
        <title>Whole Genome based description of the genera Actinobaculum and Actinotignum reveals a complex phylogenetic relationship within the species included in the genus Actinotignum.</title>
        <authorList>
            <person name="Jensen C.S."/>
            <person name="Dargis R."/>
            <person name="Kemp M."/>
            <person name="Christensen J.J."/>
        </authorList>
    </citation>
    <scope>NUCLEOTIDE SEQUENCE</scope>
    <source>
        <strain evidence="4">SLA_B511</strain>
        <strain evidence="3 5">SLA_B974</strain>
    </source>
</reference>
<sequence>MSDLQLKCPACGAPINFDASSGKMKCNFCGALFSVEEVNQFNGISAANQQLNAAYQTQREGAQPPHAPGSSSGQQTDLPLSAQTDSEDAQIPPTGAAAPVPQTGWVEPPPTYMDEATGQQMAQFECDSCGGEIIGSPDMVSAKCPWCNNNFVATGQLVRTRVPDRIIPFGMTKEQALAAFKKEASRLKLAPNEFQHASVDDIQGVYIPYWLYDASVYGTAEFECEHTRSWSDSDYTYTEHNVYKVSRSGNIAYLDVPVSGTSKVTEDLTESIEPFDYSTSVGFSPAYLTGFITNKYDVEAEEANPRALARMRNSAEDVLRDSVTGYDSVKLTSSAFEPAFGELEYVFLPVWLLNVAFQGKNYNYAMNGQTGKFVGTFPVSKAKYWGGLIGIATAFATVLGSVFIPFIMPWFLD</sequence>
<keyword evidence="2" id="KW-0812">Transmembrane</keyword>
<dbReference type="Gene3D" id="2.20.28.30">
    <property type="entry name" value="RNA polymerase ii, chain L"/>
    <property type="match status" value="1"/>
</dbReference>
<dbReference type="Proteomes" id="UP001275049">
    <property type="component" value="Unassembled WGS sequence"/>
</dbReference>
<dbReference type="PANTHER" id="PTHR37826:SF3">
    <property type="entry name" value="J DOMAIN-CONTAINING PROTEIN"/>
    <property type="match status" value="1"/>
</dbReference>
<accession>A0AAW9HTP1</accession>
<dbReference type="EMBL" id="JAWNGA010000022">
    <property type="protein sequence ID" value="MDY5133819.1"/>
    <property type="molecule type" value="Genomic_DNA"/>
</dbReference>
<dbReference type="RefSeq" id="WP_320755606.1">
    <property type="nucleotide sequence ID" value="NZ_JAWNGA010000022.1"/>
</dbReference>
<feature type="region of interest" description="Disordered" evidence="1">
    <location>
        <begin position="55"/>
        <end position="105"/>
    </location>
</feature>
<gene>
    <name evidence="4" type="ORF">R6G80_04845</name>
    <name evidence="3" type="ORF">R6G86_08770</name>
</gene>
<organism evidence="4 6">
    <name type="scientific">Actinotignum urinale</name>
    <dbReference type="NCBI Taxonomy" id="190146"/>
    <lineage>
        <taxon>Bacteria</taxon>
        <taxon>Bacillati</taxon>
        <taxon>Actinomycetota</taxon>
        <taxon>Actinomycetes</taxon>
        <taxon>Actinomycetales</taxon>
        <taxon>Actinomycetaceae</taxon>
        <taxon>Actinotignum</taxon>
    </lineage>
</organism>
<evidence type="ECO:0000313" key="5">
    <source>
        <dbReference type="Proteomes" id="UP001275049"/>
    </source>
</evidence>
<protein>
    <submittedName>
        <fullName evidence="4">ATP-binding protein</fullName>
    </submittedName>
</protein>
<evidence type="ECO:0000313" key="6">
    <source>
        <dbReference type="Proteomes" id="UP001281731"/>
    </source>
</evidence>
<name>A0AAW9HTP1_9ACTO</name>
<dbReference type="GO" id="GO:0005524">
    <property type="term" value="F:ATP binding"/>
    <property type="evidence" value="ECO:0007669"/>
    <property type="project" value="UniProtKB-KW"/>
</dbReference>